<feature type="compositionally biased region" description="Polar residues" evidence="7">
    <location>
        <begin position="244"/>
        <end position="254"/>
    </location>
</feature>
<accession>A0A9C6XBX0</accession>
<dbReference type="GO" id="GO:0050909">
    <property type="term" value="P:sensory perception of taste"/>
    <property type="evidence" value="ECO:0007669"/>
    <property type="project" value="InterPro"/>
</dbReference>
<evidence type="ECO:0000256" key="2">
    <source>
        <dbReference type="ARBA" id="ARBA00022475"/>
    </source>
</evidence>
<name>A0A9C6XBX0_FRAOC</name>
<keyword evidence="6" id="KW-0675">Receptor</keyword>
<feature type="region of interest" description="Disordered" evidence="7">
    <location>
        <begin position="224"/>
        <end position="254"/>
    </location>
</feature>
<dbReference type="AlphaFoldDB" id="A0A9C6XBX0"/>
<dbReference type="GeneID" id="113216393"/>
<keyword evidence="6" id="KW-0807">Transducer</keyword>
<organism evidence="8 9">
    <name type="scientific">Frankliniella occidentalis</name>
    <name type="common">Western flower thrips</name>
    <name type="synonym">Euthrips occidentalis</name>
    <dbReference type="NCBI Taxonomy" id="133901"/>
    <lineage>
        <taxon>Eukaryota</taxon>
        <taxon>Metazoa</taxon>
        <taxon>Ecdysozoa</taxon>
        <taxon>Arthropoda</taxon>
        <taxon>Hexapoda</taxon>
        <taxon>Insecta</taxon>
        <taxon>Pterygota</taxon>
        <taxon>Neoptera</taxon>
        <taxon>Paraneoptera</taxon>
        <taxon>Thysanoptera</taxon>
        <taxon>Terebrantia</taxon>
        <taxon>Thripoidea</taxon>
        <taxon>Thripidae</taxon>
        <taxon>Frankliniella</taxon>
    </lineage>
</organism>
<dbReference type="Proteomes" id="UP000504606">
    <property type="component" value="Unplaced"/>
</dbReference>
<feature type="transmembrane region" description="Helical" evidence="6">
    <location>
        <begin position="166"/>
        <end position="189"/>
    </location>
</feature>
<evidence type="ECO:0000256" key="6">
    <source>
        <dbReference type="RuleBase" id="RU363108"/>
    </source>
</evidence>
<keyword evidence="5 6" id="KW-0472">Membrane</keyword>
<evidence type="ECO:0000256" key="3">
    <source>
        <dbReference type="ARBA" id="ARBA00022692"/>
    </source>
</evidence>
<feature type="transmembrane region" description="Helical" evidence="6">
    <location>
        <begin position="286"/>
        <end position="308"/>
    </location>
</feature>
<evidence type="ECO:0000256" key="5">
    <source>
        <dbReference type="ARBA" id="ARBA00023136"/>
    </source>
</evidence>
<keyword evidence="4 6" id="KW-1133">Transmembrane helix</keyword>
<comment type="subcellular location">
    <subcellularLocation>
        <location evidence="1 6">Cell membrane</location>
        <topology evidence="1 6">Multi-pass membrane protein</topology>
    </subcellularLocation>
</comment>
<reference evidence="9" key="1">
    <citation type="submission" date="2025-08" db="UniProtKB">
        <authorList>
            <consortium name="RefSeq"/>
        </authorList>
    </citation>
    <scope>IDENTIFICATION</scope>
    <source>
        <tissue evidence="9">Whole organism</tissue>
    </source>
</reference>
<gene>
    <name evidence="9" type="primary">LOC113216393</name>
</gene>
<evidence type="ECO:0000256" key="4">
    <source>
        <dbReference type="ARBA" id="ARBA00022989"/>
    </source>
</evidence>
<dbReference type="GO" id="GO:0005886">
    <property type="term" value="C:plasma membrane"/>
    <property type="evidence" value="ECO:0007669"/>
    <property type="project" value="UniProtKB-SubCell"/>
</dbReference>
<feature type="transmembrane region" description="Helical" evidence="6">
    <location>
        <begin position="458"/>
        <end position="486"/>
    </location>
</feature>
<evidence type="ECO:0000313" key="9">
    <source>
        <dbReference type="RefSeq" id="XP_052133546.1"/>
    </source>
</evidence>
<comment type="function">
    <text evidence="6">Gustatory receptor which mediates acceptance or avoidance behavior, depending on its substrates.</text>
</comment>
<feature type="transmembrane region" description="Helical" evidence="6">
    <location>
        <begin position="44"/>
        <end position="63"/>
    </location>
</feature>
<evidence type="ECO:0000313" key="8">
    <source>
        <dbReference type="Proteomes" id="UP000504606"/>
    </source>
</evidence>
<feature type="transmembrane region" description="Helical" evidence="6">
    <location>
        <begin position="20"/>
        <end position="37"/>
    </location>
</feature>
<keyword evidence="8" id="KW-1185">Reference proteome</keyword>
<sequence length="496" mass="55698">MSSFDNVLIPAVSRGVWRSLVILLRSCGMLPVSGPILRPRPLGCPVALIVGGVAFFFCSPMLYYSQYKLAVSMEGVLGVLWVVRDATNRLSIILRRDAMCEWVHCMSLYCLRHPPSPRAWRRLLLVAMLFTVGWLGCVFSCLHWVLNSPVYAESGKSRTLFRVATGIYPVVLEIYLLLFLGPVALTTVLTADLGHELDLGPSQVIFHQDETPLDIVESANISDGQNGNQQEMDEAGGPKLPFSQERQSGGTGSVQDLETNNFWRWARCRQRVLHDLACTANSHVSAMILAFVVLHFYHSAFACSHTIISAINEPNLRWKLAVPVLHIICRNILFILLCWVAQRANSEHTRLSERVQTYLAKSSCTPTAGRREVTREVFITRDSAVGRRIRTSQALDTRGEDSAGLSAMASRSARSLANGQQGNICHRLFNIFERNYLRLLQMEFLGFNVRTRRKRFNILGLFFLDLTFLKTVFGAILTYIVVLYQFGASFSSNKSE</sequence>
<dbReference type="RefSeq" id="XP_052133546.1">
    <property type="nucleotide sequence ID" value="XM_052277586.1"/>
</dbReference>
<dbReference type="GO" id="GO:0007165">
    <property type="term" value="P:signal transduction"/>
    <property type="evidence" value="ECO:0007669"/>
    <property type="project" value="UniProtKB-KW"/>
</dbReference>
<keyword evidence="2 6" id="KW-1003">Cell membrane</keyword>
<keyword evidence="3 6" id="KW-0812">Transmembrane</keyword>
<proteinExistence type="inferred from homology"/>
<dbReference type="InterPro" id="IPR013604">
    <property type="entry name" value="7TM_chemorcpt"/>
</dbReference>
<comment type="caution">
    <text evidence="6">Lacks conserved residue(s) required for the propagation of feature annotation.</text>
</comment>
<comment type="similarity">
    <text evidence="6">Belongs to the insect chemoreceptor superfamily. Gustatory receptor (GR) family.</text>
</comment>
<dbReference type="KEGG" id="foc:113216393"/>
<evidence type="ECO:0000256" key="1">
    <source>
        <dbReference type="ARBA" id="ARBA00004651"/>
    </source>
</evidence>
<dbReference type="Pfam" id="PF08395">
    <property type="entry name" value="7tm_7"/>
    <property type="match status" value="1"/>
</dbReference>
<evidence type="ECO:0000256" key="7">
    <source>
        <dbReference type="SAM" id="MobiDB-lite"/>
    </source>
</evidence>
<protein>
    <recommendedName>
        <fullName evidence="6">Gustatory receptor</fullName>
    </recommendedName>
</protein>
<feature type="transmembrane region" description="Helical" evidence="6">
    <location>
        <begin position="123"/>
        <end position="146"/>
    </location>
</feature>